<dbReference type="PROSITE" id="PS50931">
    <property type="entry name" value="HTH_LYSR"/>
    <property type="match status" value="1"/>
</dbReference>
<dbReference type="PANTHER" id="PTHR30346">
    <property type="entry name" value="TRANSCRIPTIONAL DUAL REGULATOR HCAR-RELATED"/>
    <property type="match status" value="1"/>
</dbReference>
<dbReference type="EMBL" id="JXLP01000016">
    <property type="protein sequence ID" value="KIL77192.1"/>
    <property type="molecule type" value="Genomic_DNA"/>
</dbReference>
<evidence type="ECO:0000256" key="3">
    <source>
        <dbReference type="ARBA" id="ARBA00023125"/>
    </source>
</evidence>
<dbReference type="Pfam" id="PF00126">
    <property type="entry name" value="HTH_1"/>
    <property type="match status" value="1"/>
</dbReference>
<keyword evidence="7" id="KW-1185">Reference proteome</keyword>
<evidence type="ECO:0000259" key="5">
    <source>
        <dbReference type="PROSITE" id="PS50931"/>
    </source>
</evidence>
<evidence type="ECO:0000256" key="2">
    <source>
        <dbReference type="ARBA" id="ARBA00023015"/>
    </source>
</evidence>
<feature type="domain" description="HTH lysR-type" evidence="5">
    <location>
        <begin position="1"/>
        <end position="58"/>
    </location>
</feature>
<evidence type="ECO:0000256" key="1">
    <source>
        <dbReference type="ARBA" id="ARBA00009437"/>
    </source>
</evidence>
<comment type="caution">
    <text evidence="6">The sequence shown here is derived from an EMBL/GenBank/DDBJ whole genome shotgun (WGS) entry which is preliminary data.</text>
</comment>
<dbReference type="InterPro" id="IPR000847">
    <property type="entry name" value="LysR_HTH_N"/>
</dbReference>
<comment type="similarity">
    <text evidence="1">Belongs to the LysR transcriptional regulatory family.</text>
</comment>
<dbReference type="CDD" id="cd05466">
    <property type="entry name" value="PBP2_LTTR_substrate"/>
    <property type="match status" value="1"/>
</dbReference>
<dbReference type="InterPro" id="IPR005119">
    <property type="entry name" value="LysR_subst-bd"/>
</dbReference>
<reference evidence="6 7" key="1">
    <citation type="submission" date="2015-01" db="EMBL/GenBank/DDBJ databases">
        <title>Genome Assembly of Bacillus badius MTCC 1458.</title>
        <authorList>
            <person name="Verma A."/>
            <person name="Khatri I."/>
            <person name="Mual P."/>
            <person name="Subramanian S."/>
            <person name="Krishnamurthi S."/>
        </authorList>
    </citation>
    <scope>NUCLEOTIDE SEQUENCE [LARGE SCALE GENOMIC DNA]</scope>
    <source>
        <strain evidence="6 7">MTCC 1458</strain>
    </source>
</reference>
<proteinExistence type="inferred from homology"/>
<name>A0ABR5AR16_BACBA</name>
<dbReference type="Gene3D" id="1.10.10.10">
    <property type="entry name" value="Winged helix-like DNA-binding domain superfamily/Winged helix DNA-binding domain"/>
    <property type="match status" value="1"/>
</dbReference>
<gene>
    <name evidence="6" type="ORF">SD77_1639</name>
</gene>
<dbReference type="RefSeq" id="WP_052477369.1">
    <property type="nucleotide sequence ID" value="NZ_JARTHD010000037.1"/>
</dbReference>
<sequence length="316" mass="36153">MDIRLFEYALEIYKTKSFTKAASHLHIAQPSLSKQISKLEQELGVRLFDRKPGTVEATSDGLCFIQQAEKILQMREDLRRELLERKEGIRGELKIGSTAITGGHLLPPLFKIYKEHYPEVSIQLIEESTEQLIDLTAKGLIDLSILSLPIEDARLHTKAMLTEPLYLVLPKEEKPWMSEKVKQVIHSPEQLEQTTLSIEHVADCPFILLKKGYGFRHTVLELCARGRFKPLVAYETSNIETAQSFVKHGLGVTIVPEMVIHQSPQQQAFSYIQLTSHPTRTLVFTYSKERYLGMKAKALMDIYEKHHQSSISFTEH</sequence>
<dbReference type="Gene3D" id="3.40.190.290">
    <property type="match status" value="1"/>
</dbReference>
<dbReference type="SUPFAM" id="SSF46785">
    <property type="entry name" value="Winged helix' DNA-binding domain"/>
    <property type="match status" value="1"/>
</dbReference>
<accession>A0ABR5AR16</accession>
<evidence type="ECO:0000313" key="7">
    <source>
        <dbReference type="Proteomes" id="UP000031982"/>
    </source>
</evidence>
<protein>
    <submittedName>
        <fullName evidence="6">Transcriptional regulator, LysR family</fullName>
    </submittedName>
</protein>
<keyword evidence="2" id="KW-0805">Transcription regulation</keyword>
<evidence type="ECO:0000256" key="4">
    <source>
        <dbReference type="ARBA" id="ARBA00023163"/>
    </source>
</evidence>
<organism evidence="6 7">
    <name type="scientific">Bacillus badius</name>
    <dbReference type="NCBI Taxonomy" id="1455"/>
    <lineage>
        <taxon>Bacteria</taxon>
        <taxon>Bacillati</taxon>
        <taxon>Bacillota</taxon>
        <taxon>Bacilli</taxon>
        <taxon>Bacillales</taxon>
        <taxon>Bacillaceae</taxon>
        <taxon>Pseudobacillus</taxon>
    </lineage>
</organism>
<keyword evidence="3" id="KW-0238">DNA-binding</keyword>
<dbReference type="InterPro" id="IPR036388">
    <property type="entry name" value="WH-like_DNA-bd_sf"/>
</dbReference>
<dbReference type="Proteomes" id="UP000031982">
    <property type="component" value="Unassembled WGS sequence"/>
</dbReference>
<dbReference type="InterPro" id="IPR036390">
    <property type="entry name" value="WH_DNA-bd_sf"/>
</dbReference>
<dbReference type="PANTHER" id="PTHR30346:SF28">
    <property type="entry name" value="HTH-TYPE TRANSCRIPTIONAL REGULATOR CYNR"/>
    <property type="match status" value="1"/>
</dbReference>
<dbReference type="SUPFAM" id="SSF53850">
    <property type="entry name" value="Periplasmic binding protein-like II"/>
    <property type="match status" value="1"/>
</dbReference>
<dbReference type="Pfam" id="PF03466">
    <property type="entry name" value="LysR_substrate"/>
    <property type="match status" value="1"/>
</dbReference>
<evidence type="ECO:0000313" key="6">
    <source>
        <dbReference type="EMBL" id="KIL77192.1"/>
    </source>
</evidence>
<dbReference type="PRINTS" id="PR00039">
    <property type="entry name" value="HTHLYSR"/>
</dbReference>
<keyword evidence="4" id="KW-0804">Transcription</keyword>